<proteinExistence type="predicted"/>
<evidence type="ECO:0008006" key="3">
    <source>
        <dbReference type="Google" id="ProtNLM"/>
    </source>
</evidence>
<dbReference type="EMBL" id="PDUD01000024">
    <property type="protein sequence ID" value="PHN04906.1"/>
    <property type="molecule type" value="Genomic_DNA"/>
</dbReference>
<gene>
    <name evidence="1" type="ORF">CRP01_20295</name>
</gene>
<evidence type="ECO:0000313" key="2">
    <source>
        <dbReference type="Proteomes" id="UP000223913"/>
    </source>
</evidence>
<name>A0A2D0N949_FLAN2</name>
<comment type="caution">
    <text evidence="1">The sequence shown here is derived from an EMBL/GenBank/DDBJ whole genome shotgun (WGS) entry which is preliminary data.</text>
</comment>
<evidence type="ECO:0000313" key="1">
    <source>
        <dbReference type="EMBL" id="PHN04906.1"/>
    </source>
</evidence>
<sequence length="273" mass="32208">MVLLLATGCSSDNEESENRLLARVNNKTLYLADMDGMFPPGTVPEDSALIIDAFTQRWIREAVLLDEAERNIPSDLNIDKLVRDYRASLIKHNYEKILVEELLDSTIAETELQEFYEKNKEQYQLETPIVRCYFLKVPLPVPRQNELRRMWNSKDPDQLKDLVAYCSQFAVAHLLEDSTWYDVEDIAAELPPGTLTANNIDSKREFTQQDDKFQYFFRLFELKNRKDIAPLSYIEDQARKVILHKRKLELLEDTRETMLEREMRRNNVEIYNY</sequence>
<organism evidence="1 2">
    <name type="scientific">Flavilitoribacter nigricans (strain ATCC 23147 / DSM 23189 / NBRC 102662 / NCIMB 1420 / SS-2)</name>
    <name type="common">Lewinella nigricans</name>
    <dbReference type="NCBI Taxonomy" id="1122177"/>
    <lineage>
        <taxon>Bacteria</taxon>
        <taxon>Pseudomonadati</taxon>
        <taxon>Bacteroidota</taxon>
        <taxon>Saprospiria</taxon>
        <taxon>Saprospirales</taxon>
        <taxon>Lewinellaceae</taxon>
        <taxon>Flavilitoribacter</taxon>
    </lineage>
</organism>
<protein>
    <recommendedName>
        <fullName evidence="3">Peptidyl-prolyl cis-trans isomerase</fullName>
    </recommendedName>
</protein>
<dbReference type="Proteomes" id="UP000223913">
    <property type="component" value="Unassembled WGS sequence"/>
</dbReference>
<keyword evidence="2" id="KW-1185">Reference proteome</keyword>
<accession>A0A2D0N949</accession>
<dbReference type="OrthoDB" id="9785180at2"/>
<dbReference type="AlphaFoldDB" id="A0A2D0N949"/>
<reference evidence="1 2" key="1">
    <citation type="submission" date="2017-10" db="EMBL/GenBank/DDBJ databases">
        <title>The draft genome sequence of Lewinella nigricans NBRC 102662.</title>
        <authorList>
            <person name="Wang K."/>
        </authorList>
    </citation>
    <scope>NUCLEOTIDE SEQUENCE [LARGE SCALE GENOMIC DNA]</scope>
    <source>
        <strain evidence="1 2">NBRC 102662</strain>
    </source>
</reference>